<feature type="domain" description="Acyltransferase 3" evidence="2">
    <location>
        <begin position="26"/>
        <end position="355"/>
    </location>
</feature>
<feature type="transmembrane region" description="Helical" evidence="1">
    <location>
        <begin position="193"/>
        <end position="212"/>
    </location>
</feature>
<dbReference type="InterPro" id="IPR002656">
    <property type="entry name" value="Acyl_transf_3_dom"/>
</dbReference>
<feature type="transmembrane region" description="Helical" evidence="1">
    <location>
        <begin position="315"/>
        <end position="337"/>
    </location>
</feature>
<dbReference type="Pfam" id="PF01757">
    <property type="entry name" value="Acyl_transf_3"/>
    <property type="match status" value="1"/>
</dbReference>
<dbReference type="GO" id="GO:0016747">
    <property type="term" value="F:acyltransferase activity, transferring groups other than amino-acyl groups"/>
    <property type="evidence" value="ECO:0007669"/>
    <property type="project" value="InterPro"/>
</dbReference>
<feature type="transmembrane region" description="Helical" evidence="1">
    <location>
        <begin position="394"/>
        <end position="413"/>
    </location>
</feature>
<keyword evidence="1" id="KW-1133">Transmembrane helix</keyword>
<organism evidence="4 5">
    <name type="scientific">Rhodococcus wratislaviensis NBRC 100605</name>
    <dbReference type="NCBI Taxonomy" id="1219028"/>
    <lineage>
        <taxon>Bacteria</taxon>
        <taxon>Bacillati</taxon>
        <taxon>Actinomycetota</taxon>
        <taxon>Actinomycetes</taxon>
        <taxon>Mycobacteriales</taxon>
        <taxon>Nocardiaceae</taxon>
        <taxon>Rhodococcus</taxon>
    </lineage>
</organism>
<feature type="transmembrane region" description="Helical" evidence="1">
    <location>
        <begin position="343"/>
        <end position="361"/>
    </location>
</feature>
<dbReference type="GO" id="GO:0009103">
    <property type="term" value="P:lipopolysaccharide biosynthetic process"/>
    <property type="evidence" value="ECO:0007669"/>
    <property type="project" value="TreeGrafter"/>
</dbReference>
<comment type="caution">
    <text evidence="4">The sequence shown here is derived from an EMBL/GenBank/DDBJ whole genome shotgun (WGS) entry which is preliminary data.</text>
</comment>
<evidence type="ECO:0000313" key="4">
    <source>
        <dbReference type="EMBL" id="GAF47072.1"/>
    </source>
</evidence>
<keyword evidence="1" id="KW-0812">Transmembrane</keyword>
<protein>
    <submittedName>
        <fullName evidence="4">Putative acetyltransferase</fullName>
    </submittedName>
</protein>
<evidence type="ECO:0000313" key="5">
    <source>
        <dbReference type="Proteomes" id="UP000019491"/>
    </source>
</evidence>
<evidence type="ECO:0000256" key="1">
    <source>
        <dbReference type="SAM" id="Phobius"/>
    </source>
</evidence>
<feature type="transmembrane region" description="Helical" evidence="1">
    <location>
        <begin position="284"/>
        <end position="303"/>
    </location>
</feature>
<feature type="transmembrane region" description="Helical" evidence="1">
    <location>
        <begin position="165"/>
        <end position="184"/>
    </location>
</feature>
<dbReference type="GO" id="GO:0016020">
    <property type="term" value="C:membrane"/>
    <property type="evidence" value="ECO:0007669"/>
    <property type="project" value="TreeGrafter"/>
</dbReference>
<gene>
    <name evidence="4" type="ORF">RW1_036_00990</name>
</gene>
<dbReference type="InterPro" id="IPR043968">
    <property type="entry name" value="SGNH"/>
</dbReference>
<dbReference type="InterPro" id="IPR050879">
    <property type="entry name" value="Acyltransferase_3"/>
</dbReference>
<feature type="domain" description="SGNH" evidence="3">
    <location>
        <begin position="484"/>
        <end position="693"/>
    </location>
</feature>
<accession>X0Q6T1</accession>
<sequence length="702" mass="75360">MTADIKSGSSGVGVGQAGHISSFRPDLQGLRAVAVIAVVLDHLLDWPSGGFVGVDIFFVLSGFFITALLLRELHRTGGLSFKEFYIRRARRILPAALLVLLVTVTAGYIVFPATRAKETLVDTLWAALFAANWRFERVGTDYFQEGLPPSPVQHFWSLSIEEQFYFVWPAVLLGIFVIAAKFGLRRRGVCRRYALIGVVGATVAVSFGWATMQSSTEPTTAYFSTFTRVWELSVGAAVAIAGPALARLPRTFIRPAIAYFGLSGLAASLFLITPDTQFPGPGAVVPVLSTTLVVGAFQGSSVYGMAPLTNKAAQYFGSSSYSLYLWHWPVFVLLAAIMPEQQLSYYVVAVVIALAMSELSFRHFENPIHQSRWLESELDYSTATVVRLRITPKAWSLVGALLAVALVFSLLAIRITDQRAGIGETNEALDTGRSVMEVDPCFGGPAIGSVRCPQLSPSEVTPSIDTFAKDTQGAFSCWRGEGEEIRSCTYGSTQPDALRLALIGDSHAATLLPGLTRRLEENNWSLTTYLGYGCQWQTPAPGDCNDDMQELQSSLLASEPYDAIVTTSGRKYGGPTEAAAEIAYQAAWSAITARGTKIVAVADNPTVSADVIACVTRLGGDPFECGTDRAQALRDEDPLIAAAAKTPGATLVDLTDSYCTADRCPAVVGNVIVYRDTGGHVTATFAETLAPKLVAGIRAALA</sequence>
<feature type="transmembrane region" description="Helical" evidence="1">
    <location>
        <begin position="91"/>
        <end position="111"/>
    </location>
</feature>
<proteinExistence type="predicted"/>
<dbReference type="PANTHER" id="PTHR23028">
    <property type="entry name" value="ACETYLTRANSFERASE"/>
    <property type="match status" value="1"/>
</dbReference>
<keyword evidence="4" id="KW-0808">Transferase</keyword>
<feature type="transmembrane region" description="Helical" evidence="1">
    <location>
        <begin position="232"/>
        <end position="249"/>
    </location>
</feature>
<dbReference type="Pfam" id="PF19040">
    <property type="entry name" value="SGNH"/>
    <property type="match status" value="1"/>
</dbReference>
<dbReference type="RefSeq" id="WP_052033356.1">
    <property type="nucleotide sequence ID" value="NZ_BAWF01000036.1"/>
</dbReference>
<dbReference type="AlphaFoldDB" id="X0Q6T1"/>
<keyword evidence="1" id="KW-0472">Membrane</keyword>
<feature type="transmembrane region" description="Helical" evidence="1">
    <location>
        <begin position="256"/>
        <end position="272"/>
    </location>
</feature>
<reference evidence="4 5" key="1">
    <citation type="submission" date="2014-02" db="EMBL/GenBank/DDBJ databases">
        <title>Whole genome shotgun sequence of Rhodococcus wratislaviensis NBRC 100605.</title>
        <authorList>
            <person name="Hosoyama A."/>
            <person name="Tsuchikane K."/>
            <person name="Yoshida I."/>
            <person name="Ohji S."/>
            <person name="Ichikawa N."/>
            <person name="Yamazoe A."/>
            <person name="Fujita N."/>
        </authorList>
    </citation>
    <scope>NUCLEOTIDE SEQUENCE [LARGE SCALE GENOMIC DNA]</scope>
    <source>
        <strain evidence="4 5">NBRC 100605</strain>
    </source>
</reference>
<dbReference type="EMBL" id="BAWF01000036">
    <property type="protein sequence ID" value="GAF47072.1"/>
    <property type="molecule type" value="Genomic_DNA"/>
</dbReference>
<keyword evidence="5" id="KW-1185">Reference proteome</keyword>
<name>X0Q6T1_RHOWR</name>
<evidence type="ECO:0000259" key="3">
    <source>
        <dbReference type="Pfam" id="PF19040"/>
    </source>
</evidence>
<dbReference type="OrthoDB" id="3404679at2"/>
<evidence type="ECO:0000259" key="2">
    <source>
        <dbReference type="Pfam" id="PF01757"/>
    </source>
</evidence>
<dbReference type="Proteomes" id="UP000019491">
    <property type="component" value="Unassembled WGS sequence"/>
</dbReference>
<feature type="transmembrane region" description="Helical" evidence="1">
    <location>
        <begin position="50"/>
        <end position="70"/>
    </location>
</feature>
<dbReference type="PANTHER" id="PTHR23028:SF53">
    <property type="entry name" value="ACYL_TRANSF_3 DOMAIN-CONTAINING PROTEIN"/>
    <property type="match status" value="1"/>
</dbReference>